<keyword evidence="6" id="KW-0695">RNA-directed DNA polymerase</keyword>
<reference evidence="9 10" key="1">
    <citation type="journal article" date="2019" name="Sci. Rep.">
        <title>Comparative genomics of chytrid fungi reveal insights into the obligate biotrophic and pathogenic lifestyle of Synchytrium endobioticum.</title>
        <authorList>
            <person name="van de Vossenberg B.T.L.H."/>
            <person name="Warris S."/>
            <person name="Nguyen H.D.T."/>
            <person name="van Gent-Pelzer M.P.E."/>
            <person name="Joly D.L."/>
            <person name="van de Geest H.C."/>
            <person name="Bonants P.J.M."/>
            <person name="Smith D.S."/>
            <person name="Levesque C.A."/>
            <person name="van der Lee T.A.J."/>
        </authorList>
    </citation>
    <scope>NUCLEOTIDE SEQUENCE [LARGE SCALE GENOMIC DNA]</scope>
    <source>
        <strain evidence="9 10">MB42</strain>
    </source>
</reference>
<feature type="transmembrane region" description="Helical" evidence="7">
    <location>
        <begin position="6"/>
        <end position="26"/>
    </location>
</feature>
<dbReference type="EMBL" id="QEAN01000135">
    <property type="protein sequence ID" value="TPX46457.1"/>
    <property type="molecule type" value="Genomic_DNA"/>
</dbReference>
<dbReference type="SUPFAM" id="SSF56672">
    <property type="entry name" value="DNA/RNA polymerases"/>
    <property type="match status" value="1"/>
</dbReference>
<evidence type="ECO:0000256" key="2">
    <source>
        <dbReference type="ARBA" id="ARBA00022695"/>
    </source>
</evidence>
<dbReference type="InterPro" id="IPR043502">
    <property type="entry name" value="DNA/RNA_pol_sf"/>
</dbReference>
<keyword evidence="3" id="KW-0540">Nuclease</keyword>
<dbReference type="Proteomes" id="UP000317494">
    <property type="component" value="Unassembled WGS sequence"/>
</dbReference>
<evidence type="ECO:0000259" key="8">
    <source>
        <dbReference type="Pfam" id="PF17917"/>
    </source>
</evidence>
<evidence type="ECO:0000256" key="5">
    <source>
        <dbReference type="ARBA" id="ARBA00022801"/>
    </source>
</evidence>
<evidence type="ECO:0000313" key="9">
    <source>
        <dbReference type="EMBL" id="TPX46457.1"/>
    </source>
</evidence>
<sequence length="134" mass="15403">MVAQQTLATIQIGAWIVILVFLKAFVRFEDGNLGPIEFFSKNYSTPDKESLGLVLAQKHYYPILFGNDQHIYVFTDHKSSRDFSKTQLLKPRHVTWLLVLEDRRIEYGKDNVLADACSRNPKFNLTEKELKAAA</sequence>
<evidence type="ECO:0000313" key="10">
    <source>
        <dbReference type="Proteomes" id="UP000317494"/>
    </source>
</evidence>
<evidence type="ECO:0000256" key="6">
    <source>
        <dbReference type="ARBA" id="ARBA00022918"/>
    </source>
</evidence>
<dbReference type="InterPro" id="IPR041373">
    <property type="entry name" value="RT_RNaseH"/>
</dbReference>
<organism evidence="9 10">
    <name type="scientific">Synchytrium endobioticum</name>
    <dbReference type="NCBI Taxonomy" id="286115"/>
    <lineage>
        <taxon>Eukaryota</taxon>
        <taxon>Fungi</taxon>
        <taxon>Fungi incertae sedis</taxon>
        <taxon>Chytridiomycota</taxon>
        <taxon>Chytridiomycota incertae sedis</taxon>
        <taxon>Chytridiomycetes</taxon>
        <taxon>Synchytriales</taxon>
        <taxon>Synchytriaceae</taxon>
        <taxon>Synchytrium</taxon>
    </lineage>
</organism>
<dbReference type="Pfam" id="PF17917">
    <property type="entry name" value="RT_RNaseH"/>
    <property type="match status" value="1"/>
</dbReference>
<keyword evidence="2" id="KW-0548">Nucleotidyltransferase</keyword>
<keyword evidence="4" id="KW-0255">Endonuclease</keyword>
<evidence type="ECO:0000256" key="4">
    <source>
        <dbReference type="ARBA" id="ARBA00022759"/>
    </source>
</evidence>
<dbReference type="AlphaFoldDB" id="A0A507D580"/>
<evidence type="ECO:0000256" key="3">
    <source>
        <dbReference type="ARBA" id="ARBA00022722"/>
    </source>
</evidence>
<accession>A0A507D580</accession>
<dbReference type="GO" id="GO:0004519">
    <property type="term" value="F:endonuclease activity"/>
    <property type="evidence" value="ECO:0007669"/>
    <property type="project" value="UniProtKB-KW"/>
</dbReference>
<keyword evidence="1" id="KW-0808">Transferase</keyword>
<proteinExistence type="predicted"/>
<evidence type="ECO:0000256" key="7">
    <source>
        <dbReference type="SAM" id="Phobius"/>
    </source>
</evidence>
<keyword evidence="7" id="KW-0472">Membrane</keyword>
<dbReference type="VEuPathDB" id="FungiDB:SeMB42_g03686"/>
<dbReference type="GO" id="GO:0003964">
    <property type="term" value="F:RNA-directed DNA polymerase activity"/>
    <property type="evidence" value="ECO:0007669"/>
    <property type="project" value="UniProtKB-KW"/>
</dbReference>
<feature type="domain" description="Reverse transcriptase RNase H-like" evidence="8">
    <location>
        <begin position="40"/>
        <end position="101"/>
    </location>
</feature>
<keyword evidence="7" id="KW-0812">Transmembrane</keyword>
<keyword evidence="5" id="KW-0378">Hydrolase</keyword>
<name>A0A507D580_9FUNG</name>
<keyword evidence="10" id="KW-1185">Reference proteome</keyword>
<gene>
    <name evidence="9" type="ORF">SeMB42_g03686</name>
</gene>
<keyword evidence="7" id="KW-1133">Transmembrane helix</keyword>
<dbReference type="GO" id="GO:0016787">
    <property type="term" value="F:hydrolase activity"/>
    <property type="evidence" value="ECO:0007669"/>
    <property type="project" value="UniProtKB-KW"/>
</dbReference>
<comment type="caution">
    <text evidence="9">The sequence shown here is derived from an EMBL/GenBank/DDBJ whole genome shotgun (WGS) entry which is preliminary data.</text>
</comment>
<protein>
    <recommendedName>
        <fullName evidence="8">Reverse transcriptase RNase H-like domain-containing protein</fullName>
    </recommendedName>
</protein>
<evidence type="ECO:0000256" key="1">
    <source>
        <dbReference type="ARBA" id="ARBA00022679"/>
    </source>
</evidence>